<evidence type="ECO:0000256" key="1">
    <source>
        <dbReference type="ARBA" id="ARBA00022484"/>
    </source>
</evidence>
<feature type="domain" description="RNA-directed RNA polymerase C-terminal" evidence="5">
    <location>
        <begin position="217"/>
        <end position="419"/>
    </location>
</feature>
<dbReference type="Pfam" id="PF00680">
    <property type="entry name" value="RdRP_1"/>
    <property type="match status" value="1"/>
</dbReference>
<keyword evidence="4" id="KW-0693">Viral RNA replication</keyword>
<dbReference type="InterPro" id="IPR043502">
    <property type="entry name" value="DNA/RNA_pol_sf"/>
</dbReference>
<dbReference type="GO" id="GO:0003968">
    <property type="term" value="F:RNA-directed RNA polymerase activity"/>
    <property type="evidence" value="ECO:0007669"/>
    <property type="project" value="UniProtKB-KW"/>
</dbReference>
<dbReference type="EMBL" id="KY120177">
    <property type="protein sequence ID" value="ATY68940.1"/>
    <property type="molecule type" value="Genomic_RNA"/>
</dbReference>
<dbReference type="InterPro" id="IPR001205">
    <property type="entry name" value="RNA-dir_pol_C"/>
</dbReference>
<keyword evidence="3" id="KW-0548">Nucleotidyltransferase</keyword>
<evidence type="ECO:0000259" key="5">
    <source>
        <dbReference type="Pfam" id="PF00680"/>
    </source>
</evidence>
<sequence>MKTKDESNYSKFYSQLSSVTSSRSKYDDDALWQKYFKLPNPGLRAYFEHVRSGQSEEYRTPFYKGKSLESILKGWDSHIESLKTSWPTLVDFENDLRKKVGPMSIMLPLKDRISDIDSYYDSILLESEPISEEAKAALLTEWKPKIGGLCLKSAEQTVLDMKKSTNSGCPYFTERKAVVEDTMPCTVDGTFQKLPTGVWGVTAVLGWRGQEGGPEKDDVKQRVIWMFPFAVNIQELRLYQPLIQSVQKFNLVPAWVSMERVDREITKLFDTKGQNDLVICTDFSKFDQHFNRDMQNCAHDVLEQLGVESKWLADVFPIKYSIPLAIDWGKIRYGNHGMGSGSGGTNADETITHRCLQHEAAIDHGSILNPHSQCLGDDGILSYPGCSVDDVMRSYTKHGQEMNTDKQYASTQDCVYLRRWHHKDYRVDGVCVGVYSTYRALGRLAEQERFYDPTKWNSKMVALRQLSILENVKYHPLREEFVRYCMKGDKYRLGLDIPGFLDNIESEAQKAIEYMPDFLGYTKTMQLDTGKRGSDQRLTTGIGSWWIVKYLKSMSKSHSRR</sequence>
<evidence type="ECO:0000256" key="3">
    <source>
        <dbReference type="ARBA" id="ARBA00022695"/>
    </source>
</evidence>
<organism evidence="6">
    <name type="scientific">Bovine picobirnavirus</name>
    <dbReference type="NCBI Taxonomy" id="1977295"/>
    <lineage>
        <taxon>Viruses</taxon>
        <taxon>Riboviria</taxon>
        <taxon>Orthornavirae</taxon>
        <taxon>Pisuviricota</taxon>
        <taxon>Duplopiviricetes</taxon>
        <taxon>Durnavirales</taxon>
        <taxon>Picobirnaviridae</taxon>
        <taxon>Orthopicobirnavirus</taxon>
    </lineage>
</organism>
<evidence type="ECO:0000256" key="2">
    <source>
        <dbReference type="ARBA" id="ARBA00022679"/>
    </source>
</evidence>
<keyword evidence="2" id="KW-0808">Transferase</keyword>
<name>A0A4Y1KD97_9VIRU</name>
<protein>
    <submittedName>
        <fullName evidence="6">RNA-dependent RNA polymerase</fullName>
    </submittedName>
</protein>
<evidence type="ECO:0000313" key="6">
    <source>
        <dbReference type="EMBL" id="ATY68940.1"/>
    </source>
</evidence>
<evidence type="ECO:0000256" key="4">
    <source>
        <dbReference type="ARBA" id="ARBA00022953"/>
    </source>
</evidence>
<accession>A0A4Y1KD97</accession>
<dbReference type="GO" id="GO:0006351">
    <property type="term" value="P:DNA-templated transcription"/>
    <property type="evidence" value="ECO:0007669"/>
    <property type="project" value="InterPro"/>
</dbReference>
<dbReference type="GO" id="GO:0003723">
    <property type="term" value="F:RNA binding"/>
    <property type="evidence" value="ECO:0007669"/>
    <property type="project" value="InterPro"/>
</dbReference>
<dbReference type="CDD" id="cd23185">
    <property type="entry name" value="dsRNAv_Picobirnaviridae_RdRp"/>
    <property type="match status" value="1"/>
</dbReference>
<proteinExistence type="predicted"/>
<keyword evidence="1 6" id="KW-0696">RNA-directed RNA polymerase</keyword>
<dbReference type="SUPFAM" id="SSF56672">
    <property type="entry name" value="DNA/RNA polymerases"/>
    <property type="match status" value="1"/>
</dbReference>
<reference evidence="6" key="1">
    <citation type="journal article" date="2019" name="Viruses">
        <title>Novel Picobirnaviruses in Respiratory and Alimentary Tracts of Cattle and Monkeys with Large Intra- and Inter-Host Diversity.</title>
        <authorList>
            <person name="Woo P.C.Y."/>
            <person name="Teng J.L.L."/>
            <person name="Bai R."/>
            <person name="Tang Y."/>
            <person name="Wong A.Y.P."/>
            <person name="Li K.S.M."/>
            <person name="Lam C.S.F."/>
            <person name="Fan R.Y.Y."/>
            <person name="Lau S.K.P."/>
            <person name="Yuen K.Y."/>
        </authorList>
    </citation>
    <scope>NUCLEOTIDE SEQUENCE</scope>
    <source>
        <strain evidence="6">C369R</strain>
    </source>
</reference>